<protein>
    <submittedName>
        <fullName evidence="16">Cytochrome P450</fullName>
    </submittedName>
</protein>
<evidence type="ECO:0000256" key="4">
    <source>
        <dbReference type="ARBA" id="ARBA00010617"/>
    </source>
</evidence>
<dbReference type="PANTHER" id="PTHR46300">
    <property type="entry name" value="P450, PUTATIVE (EUROFUNG)-RELATED-RELATED"/>
    <property type="match status" value="1"/>
</dbReference>
<evidence type="ECO:0000256" key="7">
    <source>
        <dbReference type="ARBA" id="ARBA00022723"/>
    </source>
</evidence>
<evidence type="ECO:0000256" key="5">
    <source>
        <dbReference type="ARBA" id="ARBA00022617"/>
    </source>
</evidence>
<keyword evidence="7 13" id="KW-0479">Metal-binding</keyword>
<feature type="signal peptide" evidence="15">
    <location>
        <begin position="1"/>
        <end position="22"/>
    </location>
</feature>
<name>G5EJT9_PHACH</name>
<evidence type="ECO:0000256" key="15">
    <source>
        <dbReference type="SAM" id="SignalP"/>
    </source>
</evidence>
<keyword evidence="15" id="KW-0732">Signal</keyword>
<feature type="chain" id="PRO_5003476250" evidence="15">
    <location>
        <begin position="23"/>
        <end position="498"/>
    </location>
</feature>
<dbReference type="PANTHER" id="PTHR46300:SF2">
    <property type="entry name" value="CYTOCHROME P450 MONOOXYGENASE ALNH-RELATED"/>
    <property type="match status" value="1"/>
</dbReference>
<comment type="subcellular location">
    <subcellularLocation>
        <location evidence="2">Membrane</location>
    </subcellularLocation>
</comment>
<sequence>MLVLLGFVSLVLFLVYRRSVRASRGRLPPGPPADPIIGHMRVFPRANHGEVFHEWSKQYGDVLHLDVLGKSIIVLNSQEAANDLLDKRSANYSDRPEFPAFNLLGWDSMLVFLRYGPAFLRQRRLMQQPLTRTGVVVFRPVQLQQCHVLLKNLLASPKDFDAHLRRFASAITLEMTYGHKVSSDDDAYLDIADKVNVVLTKMSKAAILDLFPRAKHLPSWFPGAWFIRYANDHRHLIWEMASKPFEQVEQQLAAGTAQPSFVSMHLEEMHRQDTHDADNVSALKTAAAHMWTGGEETTWSTLLILVLAAVRNRDAVRRAQAELDRVLGPDRLPTFEDMDALPYVDGFVKETIRFHSALPLGIPHRAMADDVYRDMLIPKDATVLVNSTALARDPAAYSTPERFWPERFLPPHAEPPPVGLGFGWGRRVCPGRYLAEASLWIVAASMLAAFDIAPVQDAHGRDAPPELRFTQAITSHPEPFECSITPRSEKVTQLIMQL</sequence>
<evidence type="ECO:0000256" key="6">
    <source>
        <dbReference type="ARBA" id="ARBA00022692"/>
    </source>
</evidence>
<dbReference type="PRINTS" id="PR00463">
    <property type="entry name" value="EP450I"/>
</dbReference>
<evidence type="ECO:0000256" key="13">
    <source>
        <dbReference type="PIRSR" id="PIRSR602401-1"/>
    </source>
</evidence>
<dbReference type="InterPro" id="IPR001128">
    <property type="entry name" value="Cyt_P450"/>
</dbReference>
<comment type="similarity">
    <text evidence="4 14">Belongs to the cytochrome P450 family.</text>
</comment>
<dbReference type="Gene3D" id="1.10.630.10">
    <property type="entry name" value="Cytochrome P450"/>
    <property type="match status" value="1"/>
</dbReference>
<keyword evidence="12" id="KW-0472">Membrane</keyword>
<comment type="pathway">
    <text evidence="3">Secondary metabolite biosynthesis.</text>
</comment>
<organism evidence="16">
    <name type="scientific">Phanerodontia chrysosporium</name>
    <name type="common">White-rot fungus</name>
    <name type="synonym">Sporotrichum pruinosum</name>
    <dbReference type="NCBI Taxonomy" id="2822231"/>
    <lineage>
        <taxon>Eukaryota</taxon>
        <taxon>Fungi</taxon>
        <taxon>Dikarya</taxon>
        <taxon>Basidiomycota</taxon>
        <taxon>Agaricomycotina</taxon>
        <taxon>Agaricomycetes</taxon>
        <taxon>Polyporales</taxon>
        <taxon>Phanerochaetaceae</taxon>
        <taxon>Phanerodontia</taxon>
    </lineage>
</organism>
<evidence type="ECO:0000256" key="14">
    <source>
        <dbReference type="RuleBase" id="RU000461"/>
    </source>
</evidence>
<evidence type="ECO:0000256" key="10">
    <source>
        <dbReference type="ARBA" id="ARBA00023004"/>
    </source>
</evidence>
<keyword evidence="6" id="KW-0812">Transmembrane</keyword>
<evidence type="ECO:0000256" key="12">
    <source>
        <dbReference type="ARBA" id="ARBA00023136"/>
    </source>
</evidence>
<evidence type="ECO:0000256" key="9">
    <source>
        <dbReference type="ARBA" id="ARBA00023002"/>
    </source>
</evidence>
<evidence type="ECO:0000256" key="11">
    <source>
        <dbReference type="ARBA" id="ARBA00023033"/>
    </source>
</evidence>
<dbReference type="PROSITE" id="PS00086">
    <property type="entry name" value="CYTOCHROME_P450"/>
    <property type="match status" value="1"/>
</dbReference>
<dbReference type="EMBL" id="AB597864">
    <property type="protein sequence ID" value="BAL05151.1"/>
    <property type="molecule type" value="mRNA"/>
</dbReference>
<dbReference type="Pfam" id="PF00067">
    <property type="entry name" value="p450"/>
    <property type="match status" value="1"/>
</dbReference>
<feature type="binding site" description="axial binding residue" evidence="13">
    <location>
        <position position="429"/>
    </location>
    <ligand>
        <name>heme</name>
        <dbReference type="ChEBI" id="CHEBI:30413"/>
    </ligand>
    <ligandPart>
        <name>Fe</name>
        <dbReference type="ChEBI" id="CHEBI:18248"/>
    </ligandPart>
</feature>
<accession>G5EJT9</accession>
<evidence type="ECO:0000256" key="3">
    <source>
        <dbReference type="ARBA" id="ARBA00005179"/>
    </source>
</evidence>
<evidence type="ECO:0000256" key="2">
    <source>
        <dbReference type="ARBA" id="ARBA00004370"/>
    </source>
</evidence>
<keyword evidence="9 14" id="KW-0560">Oxidoreductase</keyword>
<keyword evidence="10 13" id="KW-0408">Iron</keyword>
<dbReference type="GO" id="GO:0004497">
    <property type="term" value="F:monooxygenase activity"/>
    <property type="evidence" value="ECO:0007669"/>
    <property type="project" value="UniProtKB-KW"/>
</dbReference>
<comment type="cofactor">
    <cofactor evidence="1 13">
        <name>heme</name>
        <dbReference type="ChEBI" id="CHEBI:30413"/>
    </cofactor>
</comment>
<proteinExistence type="evidence at transcript level"/>
<dbReference type="GO" id="GO:0016020">
    <property type="term" value="C:membrane"/>
    <property type="evidence" value="ECO:0007669"/>
    <property type="project" value="UniProtKB-SubCell"/>
</dbReference>
<dbReference type="GO" id="GO:0005506">
    <property type="term" value="F:iron ion binding"/>
    <property type="evidence" value="ECO:0007669"/>
    <property type="project" value="InterPro"/>
</dbReference>
<dbReference type="GO" id="GO:0020037">
    <property type="term" value="F:heme binding"/>
    <property type="evidence" value="ECO:0007669"/>
    <property type="project" value="InterPro"/>
</dbReference>
<dbReference type="InterPro" id="IPR050364">
    <property type="entry name" value="Cytochrome_P450_fung"/>
</dbReference>
<dbReference type="InterPro" id="IPR002401">
    <property type="entry name" value="Cyt_P450_E_grp-I"/>
</dbReference>
<dbReference type="InterPro" id="IPR017972">
    <property type="entry name" value="Cyt_P450_CS"/>
</dbReference>
<evidence type="ECO:0000313" key="16">
    <source>
        <dbReference type="EMBL" id="BAL05151.1"/>
    </source>
</evidence>
<keyword evidence="5 13" id="KW-0349">Heme</keyword>
<keyword evidence="8" id="KW-1133">Transmembrane helix</keyword>
<keyword evidence="11 14" id="KW-0503">Monooxygenase</keyword>
<evidence type="ECO:0000256" key="1">
    <source>
        <dbReference type="ARBA" id="ARBA00001971"/>
    </source>
</evidence>
<dbReference type="CDD" id="cd11065">
    <property type="entry name" value="CYP64-like"/>
    <property type="match status" value="1"/>
</dbReference>
<dbReference type="AlphaFoldDB" id="G5EJT9"/>
<dbReference type="VEuPathDB" id="FungiDB:AGR57_1008"/>
<dbReference type="GO" id="GO:0016705">
    <property type="term" value="F:oxidoreductase activity, acting on paired donors, with incorporation or reduction of molecular oxygen"/>
    <property type="evidence" value="ECO:0007669"/>
    <property type="project" value="InterPro"/>
</dbReference>
<gene>
    <name evidence="16" type="primary">PcCYP_59b</name>
</gene>
<evidence type="ECO:0000256" key="8">
    <source>
        <dbReference type="ARBA" id="ARBA00022989"/>
    </source>
</evidence>
<dbReference type="InterPro" id="IPR036396">
    <property type="entry name" value="Cyt_P450_sf"/>
</dbReference>
<reference evidence="16" key="1">
    <citation type="submission" date="2010-10" db="EMBL/GenBank/DDBJ databases">
        <title>Phanerochaete chrysosporium cytochrome P450.</title>
        <authorList>
            <person name="Hirosue S."/>
            <person name="Hiratsuka N."/>
            <person name="Ichinose H."/>
            <person name="Wariishi H."/>
        </authorList>
    </citation>
    <scope>NUCLEOTIDE SEQUENCE</scope>
    <source>
        <strain evidence="16">ATCC 34541</strain>
    </source>
</reference>
<dbReference type="SUPFAM" id="SSF48264">
    <property type="entry name" value="Cytochrome P450"/>
    <property type="match status" value="1"/>
</dbReference>